<evidence type="ECO:0000256" key="1">
    <source>
        <dbReference type="ARBA" id="ARBA00023117"/>
    </source>
</evidence>
<dbReference type="Proteomes" id="UP000050640">
    <property type="component" value="Unplaced"/>
</dbReference>
<dbReference type="AlphaFoldDB" id="A0A0R3S0A0"/>
<sequence>MGRKDWFTLLKTKTSRPYVRMKYPSISLSWKHEETLQLFELMETEDDWLVRSKKLTESFGSGRPAGFFTEKLCKDEFERVMSSGHPEHFLRKPGEKYSRKELIHAWTVYLKKELKIKKAQEEELLLVKLRQKADLFNRLFSVDSDLTDKEIEKLLEEAREEDNMRDQEVVQKEIEIGTKNLKEYLTHHEANPVKYPQLKIIIPPSHPHQSSANQAPFSPIKPLFEGLSFEPEITSATKASPVANTTSGSSLSRKINSPQRRSATSETLASETLDGAEKLSSAQGRLRTVSVSLRTQEEIGNNASLYQTEVSENSENLTSQSVSSELILKSSQSVSSELILKSPSRSNANEIQTIAPATSDESKPLYVTVKNEMEEGSSLVTEEVVEKKETIKSRRTQKIVTRSSGGSSNMDSDVTLPVQHEHSLRNRRFSVTSASPLKNTKEKNIAEEEEEEGKLRRSERCHSKIDIEVSANAVHVQTGRRKRSAKLEIVGNNEEEVKATPAKRRRLSGRDVENAEKKDSKHRIESNIELQSSPEPEKEVHEKHITEGESDDDKKLVDLRTRSRASKVAVVANEKAKEKPGASSEISSVRSPKRNVVVTRSSRRQTRRGGSTDGDVEQKALMVTAWRMVSSHRHAAIFAHPVSDRDARGYSKTVKSRMDLSTLKKQLDGGSLSGMSDFKRNVLLMFANAVMFNSTGHDVNHYAKEMAVDTLSSLKMLQKDVLFVRGTTHMTRRSAAFAAEEAKFERSRFSSPRVTPVNSEEPGKEKTFDNVLRETSETPKLSRGGRASKE</sequence>
<evidence type="ECO:0000313" key="5">
    <source>
        <dbReference type="Proteomes" id="UP000050640"/>
    </source>
</evidence>
<feature type="compositionally biased region" description="Basic and acidic residues" evidence="3">
    <location>
        <begin position="508"/>
        <end position="526"/>
    </location>
</feature>
<dbReference type="InterPro" id="IPR036427">
    <property type="entry name" value="Bromodomain-like_sf"/>
</dbReference>
<dbReference type="PANTHER" id="PTHR15398">
    <property type="entry name" value="BROMODOMAIN-CONTAINING PROTEIN 8"/>
    <property type="match status" value="1"/>
</dbReference>
<feature type="region of interest" description="Disordered" evidence="3">
    <location>
        <begin position="747"/>
        <end position="790"/>
    </location>
</feature>
<dbReference type="PANTHER" id="PTHR15398:SF4">
    <property type="entry name" value="BROMODOMAIN-CONTAINING PROTEIN 8 ISOFORM X1"/>
    <property type="match status" value="1"/>
</dbReference>
<protein>
    <submittedName>
        <fullName evidence="6">Bromo domain-containing protein</fullName>
    </submittedName>
</protein>
<dbReference type="SMART" id="SM00297">
    <property type="entry name" value="BROMO"/>
    <property type="match status" value="1"/>
</dbReference>
<feature type="region of interest" description="Disordered" evidence="3">
    <location>
        <begin position="496"/>
        <end position="616"/>
    </location>
</feature>
<feature type="region of interest" description="Disordered" evidence="3">
    <location>
        <begin position="420"/>
        <end position="458"/>
    </location>
</feature>
<feature type="compositionally biased region" description="Basic and acidic residues" evidence="3">
    <location>
        <begin position="761"/>
        <end position="777"/>
    </location>
</feature>
<dbReference type="SUPFAM" id="SSF47370">
    <property type="entry name" value="Bromodomain"/>
    <property type="match status" value="1"/>
</dbReference>
<keyword evidence="1 2" id="KW-0103">Bromodomain</keyword>
<feature type="compositionally biased region" description="Polar residues" evidence="3">
    <location>
        <begin position="429"/>
        <end position="438"/>
    </location>
</feature>
<dbReference type="STRING" id="1147741.A0A0R3S0A0"/>
<feature type="region of interest" description="Disordered" evidence="3">
    <location>
        <begin position="235"/>
        <end position="285"/>
    </location>
</feature>
<dbReference type="Pfam" id="PF00439">
    <property type="entry name" value="Bromodomain"/>
    <property type="match status" value="1"/>
</dbReference>
<accession>A0A0R3S0A0</accession>
<evidence type="ECO:0000313" key="6">
    <source>
        <dbReference type="WBParaSite" id="EEL_0000804301-mRNA-1"/>
    </source>
</evidence>
<feature type="region of interest" description="Disordered" evidence="3">
    <location>
        <begin position="395"/>
        <end position="414"/>
    </location>
</feature>
<dbReference type="Gene3D" id="1.20.920.10">
    <property type="entry name" value="Bromodomain-like"/>
    <property type="match status" value="1"/>
</dbReference>
<feature type="compositionally biased region" description="Polar residues" evidence="3">
    <location>
        <begin position="398"/>
        <end position="412"/>
    </location>
</feature>
<dbReference type="WBParaSite" id="EEL_0000804301-mRNA-1">
    <property type="protein sequence ID" value="EEL_0000804301-mRNA-1"/>
    <property type="gene ID" value="EEL_0000804301"/>
</dbReference>
<feature type="compositionally biased region" description="Polar residues" evidence="3">
    <location>
        <begin position="235"/>
        <end position="270"/>
    </location>
</feature>
<feature type="compositionally biased region" description="Basic and acidic residues" evidence="3">
    <location>
        <begin position="535"/>
        <end position="561"/>
    </location>
</feature>
<evidence type="ECO:0000259" key="4">
    <source>
        <dbReference type="PROSITE" id="PS50014"/>
    </source>
</evidence>
<feature type="domain" description="Bromo" evidence="4">
    <location>
        <begin position="630"/>
        <end position="700"/>
    </location>
</feature>
<dbReference type="GO" id="GO:0035267">
    <property type="term" value="C:NuA4 histone acetyltransferase complex"/>
    <property type="evidence" value="ECO:0007669"/>
    <property type="project" value="TreeGrafter"/>
</dbReference>
<evidence type="ECO:0000256" key="2">
    <source>
        <dbReference type="PROSITE-ProRule" id="PRU00035"/>
    </source>
</evidence>
<organism evidence="5 6">
    <name type="scientific">Elaeophora elaphi</name>
    <dbReference type="NCBI Taxonomy" id="1147741"/>
    <lineage>
        <taxon>Eukaryota</taxon>
        <taxon>Metazoa</taxon>
        <taxon>Ecdysozoa</taxon>
        <taxon>Nematoda</taxon>
        <taxon>Chromadorea</taxon>
        <taxon>Rhabditida</taxon>
        <taxon>Spirurina</taxon>
        <taxon>Spiruromorpha</taxon>
        <taxon>Filarioidea</taxon>
        <taxon>Onchocercidae</taxon>
        <taxon>Elaeophora</taxon>
    </lineage>
</organism>
<name>A0A0R3S0A0_9BILA</name>
<keyword evidence="5" id="KW-1185">Reference proteome</keyword>
<reference evidence="6" key="1">
    <citation type="submission" date="2017-02" db="UniProtKB">
        <authorList>
            <consortium name="WormBaseParasite"/>
        </authorList>
    </citation>
    <scope>IDENTIFICATION</scope>
</reference>
<evidence type="ECO:0000256" key="3">
    <source>
        <dbReference type="SAM" id="MobiDB-lite"/>
    </source>
</evidence>
<dbReference type="PROSITE" id="PS50014">
    <property type="entry name" value="BROMODOMAIN_2"/>
    <property type="match status" value="1"/>
</dbReference>
<proteinExistence type="predicted"/>
<dbReference type="InterPro" id="IPR001487">
    <property type="entry name" value="Bromodomain"/>
</dbReference>